<dbReference type="Gene3D" id="3.20.20.70">
    <property type="entry name" value="Aldolase class I"/>
    <property type="match status" value="1"/>
</dbReference>
<dbReference type="Proteomes" id="UP001287059">
    <property type="component" value="Unassembled WGS sequence"/>
</dbReference>
<evidence type="ECO:0000256" key="4">
    <source>
        <dbReference type="ARBA" id="ARBA00023004"/>
    </source>
</evidence>
<dbReference type="RefSeq" id="WP_320223445.1">
    <property type="nucleotide sequence ID" value="NZ_JAVIIW010000034.1"/>
</dbReference>
<keyword evidence="5" id="KW-0411">Iron-sulfur</keyword>
<dbReference type="SUPFAM" id="SSF102114">
    <property type="entry name" value="Radical SAM enzymes"/>
    <property type="match status" value="1"/>
</dbReference>
<dbReference type="InterPro" id="IPR058240">
    <property type="entry name" value="rSAM_sf"/>
</dbReference>
<dbReference type="InterPro" id="IPR024032">
    <property type="entry name" value="rSAM_paired_HxsC"/>
</dbReference>
<accession>A0ABU4Y3V3</accession>
<dbReference type="NCBIfam" id="TIGR03977">
    <property type="entry name" value="rSAM_pair_HxsC"/>
    <property type="match status" value="1"/>
</dbReference>
<evidence type="ECO:0000256" key="5">
    <source>
        <dbReference type="ARBA" id="ARBA00023014"/>
    </source>
</evidence>
<dbReference type="PANTHER" id="PTHR11228">
    <property type="entry name" value="RADICAL SAM DOMAIN PROTEIN"/>
    <property type="match status" value="1"/>
</dbReference>
<dbReference type="SFLD" id="SFLDS00029">
    <property type="entry name" value="Radical_SAM"/>
    <property type="match status" value="1"/>
</dbReference>
<keyword evidence="7" id="KW-1185">Reference proteome</keyword>
<dbReference type="EMBL" id="JAVIIW010000034">
    <property type="protein sequence ID" value="MDX8481607.1"/>
    <property type="molecule type" value="Genomic_DNA"/>
</dbReference>
<keyword evidence="4" id="KW-0408">Iron</keyword>
<evidence type="ECO:0000256" key="1">
    <source>
        <dbReference type="ARBA" id="ARBA00001966"/>
    </source>
</evidence>
<evidence type="ECO:0000313" key="7">
    <source>
        <dbReference type="Proteomes" id="UP001287059"/>
    </source>
</evidence>
<keyword evidence="2" id="KW-0949">S-adenosyl-L-methionine</keyword>
<comment type="cofactor">
    <cofactor evidence="1">
        <name>[4Fe-4S] cluster</name>
        <dbReference type="ChEBI" id="CHEBI:49883"/>
    </cofactor>
</comment>
<dbReference type="InterPro" id="IPR013785">
    <property type="entry name" value="Aldolase_TIM"/>
</dbReference>
<evidence type="ECO:0000256" key="2">
    <source>
        <dbReference type="ARBA" id="ARBA00022691"/>
    </source>
</evidence>
<proteinExistence type="predicted"/>
<organism evidence="6 7">
    <name type="scientific">Mesorhizobium album</name>
    <dbReference type="NCBI Taxonomy" id="3072314"/>
    <lineage>
        <taxon>Bacteria</taxon>
        <taxon>Pseudomonadati</taxon>
        <taxon>Pseudomonadota</taxon>
        <taxon>Alphaproteobacteria</taxon>
        <taxon>Hyphomicrobiales</taxon>
        <taxon>Phyllobacteriaceae</taxon>
        <taxon>Mesorhizobium</taxon>
    </lineage>
</organism>
<dbReference type="CDD" id="cd01335">
    <property type="entry name" value="Radical_SAM"/>
    <property type="match status" value="1"/>
</dbReference>
<sequence length="369" mass="41496">MIPLRIKVEANADRPFVVRMRSFEAGAWQQRAEQLNPFDVTLERVSSEGADYVGEGGSIRVLGIDPSKIDGDVLLVNPRRGTADRLIRSSSQHNTFLVTERCDQVCLMCSQPPKQHHVDLFPYFEAAALLAPEGATIGISGGEPTLFKAQLFGFLEKVLEARPDLSFHVLTNGQHFDQDDWGPMNRIDQGRVLWGIPLYSSDPAVHDEIVGKTGAHTQLMENLALLCRLGASIELRTVLMRPNAYGLPQLARFIATALPFIRIWALMQMENIGFGRMNWKILFYDSSEGFDVVGQSIDFVRTRGINARLYNFPLCTVPEPYHHLAPATISDWKRAYREECYGCALKPQCGGFFEWHPRNHGYSKFGALQ</sequence>
<protein>
    <submittedName>
        <fullName evidence="6">His-Xaa-Ser system radical SAM maturase HxsC</fullName>
    </submittedName>
</protein>
<dbReference type="InterPro" id="IPR007197">
    <property type="entry name" value="rSAM"/>
</dbReference>
<keyword evidence="3" id="KW-0479">Metal-binding</keyword>
<dbReference type="InterPro" id="IPR050377">
    <property type="entry name" value="Radical_SAM_PqqE_MftC-like"/>
</dbReference>
<dbReference type="SFLD" id="SFLDG01067">
    <property type="entry name" value="SPASM/twitch_domain_containing"/>
    <property type="match status" value="1"/>
</dbReference>
<dbReference type="SFLD" id="SFLDG01103">
    <property type="entry name" value="Uncharacterised_Radical_SAM_Su"/>
    <property type="match status" value="1"/>
</dbReference>
<gene>
    <name evidence="6" type="primary">hxsC</name>
    <name evidence="6" type="ORF">RFN28_24550</name>
</gene>
<reference evidence="6 7" key="1">
    <citation type="submission" date="2023-08" db="EMBL/GenBank/DDBJ databases">
        <title>Implementing the SeqCode for naming new Mesorhizobium species isolated from Vachellia karroo root nodules.</title>
        <authorList>
            <person name="Van Lill M."/>
        </authorList>
    </citation>
    <scope>NUCLEOTIDE SEQUENCE [LARGE SCALE GENOMIC DNA]</scope>
    <source>
        <strain evidence="6 7">VK24D</strain>
    </source>
</reference>
<comment type="caution">
    <text evidence="6">The sequence shown here is derived from an EMBL/GenBank/DDBJ whole genome shotgun (WGS) entry which is preliminary data.</text>
</comment>
<evidence type="ECO:0000256" key="3">
    <source>
        <dbReference type="ARBA" id="ARBA00022723"/>
    </source>
</evidence>
<name>A0ABU4Y3V3_9HYPH</name>
<dbReference type="PANTHER" id="PTHR11228:SF7">
    <property type="entry name" value="PQQA PEPTIDE CYCLASE"/>
    <property type="match status" value="1"/>
</dbReference>
<evidence type="ECO:0000313" key="6">
    <source>
        <dbReference type="EMBL" id="MDX8481607.1"/>
    </source>
</evidence>